<proteinExistence type="predicted"/>
<dbReference type="RefSeq" id="WP_106125262.1">
    <property type="nucleotide sequence ID" value="NZ_PVZG01000002.1"/>
</dbReference>
<feature type="transmembrane region" description="Helical" evidence="2">
    <location>
        <begin position="29"/>
        <end position="50"/>
    </location>
</feature>
<dbReference type="Proteomes" id="UP000239209">
    <property type="component" value="Unassembled WGS sequence"/>
</dbReference>
<organism evidence="3 4">
    <name type="scientific">Pseudosporangium ferrugineum</name>
    <dbReference type="NCBI Taxonomy" id="439699"/>
    <lineage>
        <taxon>Bacteria</taxon>
        <taxon>Bacillati</taxon>
        <taxon>Actinomycetota</taxon>
        <taxon>Actinomycetes</taxon>
        <taxon>Micromonosporales</taxon>
        <taxon>Micromonosporaceae</taxon>
        <taxon>Pseudosporangium</taxon>
    </lineage>
</organism>
<dbReference type="OrthoDB" id="505641at2"/>
<comment type="caution">
    <text evidence="3">The sequence shown here is derived from an EMBL/GenBank/DDBJ whole genome shotgun (WGS) entry which is preliminary data.</text>
</comment>
<keyword evidence="2" id="KW-0812">Transmembrane</keyword>
<evidence type="ECO:0000313" key="4">
    <source>
        <dbReference type="Proteomes" id="UP000239209"/>
    </source>
</evidence>
<evidence type="ECO:0000313" key="3">
    <source>
        <dbReference type="EMBL" id="PRY32044.1"/>
    </source>
</evidence>
<keyword evidence="4" id="KW-1185">Reference proteome</keyword>
<evidence type="ECO:0000256" key="1">
    <source>
        <dbReference type="SAM" id="MobiDB-lite"/>
    </source>
</evidence>
<name>A0A2T0SF56_9ACTN</name>
<feature type="compositionally biased region" description="Low complexity" evidence="1">
    <location>
        <begin position="66"/>
        <end position="105"/>
    </location>
</feature>
<protein>
    <recommendedName>
        <fullName evidence="5">Parallel beta helix pectate lyase-like protein</fullName>
    </recommendedName>
</protein>
<accession>A0A2T0SF56</accession>
<sequence length="379" mass="39321">MTAHEDEAAGPDRAGRRGSHGAREPRGRMVLAILGALLVMVAGATLFRFIGPGTAREPVADARAGAAASSPALPSGTAAPTGAGPSAKPSATPSGSSRPSRAPATRKPEPKSAAGPSGPCGAFPSFPDASCTGWQHTGVKLRTCNGTITRANTKLDGCRFLKGLTIQAKNVSITRSRVEGLVGATYLTDWSLGGLKLVDVEIDGGGGVDPNGQAAIGSDDYTCIRCHIHGTGRGANMANNVRIEDSYLHGWVYVDGAHQTAIGSNGGKNFTVVHNNLDCQSKGCSSALSLYGDFAPIDGALIEKNLFNTDGGYCTYGGSTSAKPYPIGTNIRYVDNRFGKKYGPKCGYYGPVATFEMHAGNEWRGNTWQDGSGEVKPQS</sequence>
<dbReference type="AlphaFoldDB" id="A0A2T0SF56"/>
<dbReference type="InterPro" id="IPR011050">
    <property type="entry name" value="Pectin_lyase_fold/virulence"/>
</dbReference>
<keyword evidence="2" id="KW-1133">Transmembrane helix</keyword>
<gene>
    <name evidence="3" type="ORF">CLV70_102255</name>
</gene>
<feature type="region of interest" description="Disordered" evidence="1">
    <location>
        <begin position="1"/>
        <end position="23"/>
    </location>
</feature>
<evidence type="ECO:0000256" key="2">
    <source>
        <dbReference type="SAM" id="Phobius"/>
    </source>
</evidence>
<reference evidence="3 4" key="1">
    <citation type="submission" date="2018-03" db="EMBL/GenBank/DDBJ databases">
        <title>Genomic Encyclopedia of Archaeal and Bacterial Type Strains, Phase II (KMG-II): from individual species to whole genera.</title>
        <authorList>
            <person name="Goeker M."/>
        </authorList>
    </citation>
    <scope>NUCLEOTIDE SEQUENCE [LARGE SCALE GENOMIC DNA]</scope>
    <source>
        <strain evidence="3 4">DSM 45348</strain>
    </source>
</reference>
<dbReference type="SUPFAM" id="SSF51126">
    <property type="entry name" value="Pectin lyase-like"/>
    <property type="match status" value="1"/>
</dbReference>
<dbReference type="EMBL" id="PVZG01000002">
    <property type="protein sequence ID" value="PRY32044.1"/>
    <property type="molecule type" value="Genomic_DNA"/>
</dbReference>
<evidence type="ECO:0008006" key="5">
    <source>
        <dbReference type="Google" id="ProtNLM"/>
    </source>
</evidence>
<feature type="region of interest" description="Disordered" evidence="1">
    <location>
        <begin position="66"/>
        <end position="119"/>
    </location>
</feature>
<keyword evidence="2" id="KW-0472">Membrane</keyword>